<evidence type="ECO:0000313" key="3">
    <source>
        <dbReference type="EMBL" id="GFS25123.1"/>
    </source>
</evidence>
<evidence type="ECO:0008006" key="5">
    <source>
        <dbReference type="Google" id="ProtNLM"/>
    </source>
</evidence>
<proteinExistence type="predicted"/>
<keyword evidence="2" id="KW-0732">Signal</keyword>
<gene>
    <name evidence="3" type="ORF">ElyMa_005175600</name>
</gene>
<comment type="caution">
    <text evidence="3">The sequence shown here is derived from an EMBL/GenBank/DDBJ whole genome shotgun (WGS) entry which is preliminary data.</text>
</comment>
<reference evidence="3 4" key="1">
    <citation type="journal article" date="2021" name="Elife">
        <title>Chloroplast acquisition without the gene transfer in kleptoplastic sea slugs, Plakobranchus ocellatus.</title>
        <authorList>
            <person name="Maeda T."/>
            <person name="Takahashi S."/>
            <person name="Yoshida T."/>
            <person name="Shimamura S."/>
            <person name="Takaki Y."/>
            <person name="Nagai Y."/>
            <person name="Toyoda A."/>
            <person name="Suzuki Y."/>
            <person name="Arimoto A."/>
            <person name="Ishii H."/>
            <person name="Satoh N."/>
            <person name="Nishiyama T."/>
            <person name="Hasebe M."/>
            <person name="Maruyama T."/>
            <person name="Minagawa J."/>
            <person name="Obokata J."/>
            <person name="Shigenobu S."/>
        </authorList>
    </citation>
    <scope>NUCLEOTIDE SEQUENCE [LARGE SCALE GENOMIC DNA]</scope>
</reference>
<dbReference type="Proteomes" id="UP000762676">
    <property type="component" value="Unassembled WGS sequence"/>
</dbReference>
<feature type="chain" id="PRO_5043797584" description="Secreted protein" evidence="2">
    <location>
        <begin position="20"/>
        <end position="108"/>
    </location>
</feature>
<protein>
    <recommendedName>
        <fullName evidence="5">Secreted protein</fullName>
    </recommendedName>
</protein>
<dbReference type="EMBL" id="BMAT01010356">
    <property type="protein sequence ID" value="GFS25123.1"/>
    <property type="molecule type" value="Genomic_DNA"/>
</dbReference>
<sequence length="108" mass="11381">MNSTRAVAAILALRWTGLATVNGIPDCRTRLCRDCTSRNGDSQLTISHPLAGWGAQRLPDDHHSSRTGKGGNWDGVVSATGTYRSSNTVVITGHESTLTGEDTTGDGN</sequence>
<organism evidence="3 4">
    <name type="scientific">Elysia marginata</name>
    <dbReference type="NCBI Taxonomy" id="1093978"/>
    <lineage>
        <taxon>Eukaryota</taxon>
        <taxon>Metazoa</taxon>
        <taxon>Spiralia</taxon>
        <taxon>Lophotrochozoa</taxon>
        <taxon>Mollusca</taxon>
        <taxon>Gastropoda</taxon>
        <taxon>Heterobranchia</taxon>
        <taxon>Euthyneura</taxon>
        <taxon>Panpulmonata</taxon>
        <taxon>Sacoglossa</taxon>
        <taxon>Placobranchoidea</taxon>
        <taxon>Plakobranchidae</taxon>
        <taxon>Elysia</taxon>
    </lineage>
</organism>
<evidence type="ECO:0000256" key="2">
    <source>
        <dbReference type="SAM" id="SignalP"/>
    </source>
</evidence>
<name>A0AAV4JT11_9GAST</name>
<evidence type="ECO:0000313" key="4">
    <source>
        <dbReference type="Proteomes" id="UP000762676"/>
    </source>
</evidence>
<evidence type="ECO:0000256" key="1">
    <source>
        <dbReference type="SAM" id="MobiDB-lite"/>
    </source>
</evidence>
<feature type="region of interest" description="Disordered" evidence="1">
    <location>
        <begin position="55"/>
        <end position="78"/>
    </location>
</feature>
<keyword evidence="4" id="KW-1185">Reference proteome</keyword>
<feature type="signal peptide" evidence="2">
    <location>
        <begin position="1"/>
        <end position="19"/>
    </location>
</feature>
<accession>A0AAV4JT11</accession>
<dbReference type="AlphaFoldDB" id="A0AAV4JT11"/>